<dbReference type="AlphaFoldDB" id="A0A8J3I0M1"/>
<dbReference type="PROSITE" id="PS00165">
    <property type="entry name" value="DEHYDRATASE_SER_THR"/>
    <property type="match status" value="1"/>
</dbReference>
<evidence type="ECO:0000256" key="1">
    <source>
        <dbReference type="ARBA" id="ARBA00001933"/>
    </source>
</evidence>
<dbReference type="GO" id="GO:0006567">
    <property type="term" value="P:L-threonine catabolic process"/>
    <property type="evidence" value="ECO:0007669"/>
    <property type="project" value="TreeGrafter"/>
</dbReference>
<dbReference type="GO" id="GO:0006565">
    <property type="term" value="P:L-serine catabolic process"/>
    <property type="evidence" value="ECO:0007669"/>
    <property type="project" value="TreeGrafter"/>
</dbReference>
<evidence type="ECO:0000256" key="2">
    <source>
        <dbReference type="ARBA" id="ARBA00022898"/>
    </source>
</evidence>
<keyword evidence="3" id="KW-0456">Lyase</keyword>
<sequence length="405" mass="43631">MPFSYLQHLECPRCHATYNADTQAHLCTCGSPLLARYDLEAAREGFTKEELQTREPSLWRYHELLPVRAPESIITLGEGMTPLVPVPRMGESIGIPGLYVKDEGVIPTGSFKARGAAVGVSRARELGVKTLAMPTNGNAGGAWATYSARAGIKAVIVMPEGAPMITRNECAINGAQLFLVNGLINHAGAIVARGVQAHGWYDASTLKEPYRIEGKKTMGFEIAEQFHWNVPDVILYPTGGGVGIIGIYKALRELQSLGWIGKRLPRLVAVQATGCAPIVEAWRDGKLDSQLWPNSHTVAFGINVPKALGDFLVLEAVRATDGCAIAVDDEELLQAQARLAAHEGLFACPEGAATLVAAERLRAEGWIKEDERVVLLNTGSGLKYPDTVQIDAPILQPQDDLPGTL</sequence>
<protein>
    <submittedName>
        <fullName evidence="5">Threonine synthase</fullName>
    </submittedName>
</protein>
<evidence type="ECO:0000313" key="5">
    <source>
        <dbReference type="EMBL" id="GHO46626.1"/>
    </source>
</evidence>
<dbReference type="InterPro" id="IPR050147">
    <property type="entry name" value="Ser/Thr_Dehydratase"/>
</dbReference>
<dbReference type="GO" id="GO:0004794">
    <property type="term" value="F:threonine deaminase activity"/>
    <property type="evidence" value="ECO:0007669"/>
    <property type="project" value="TreeGrafter"/>
</dbReference>
<accession>A0A8J3I0M1</accession>
<dbReference type="InterPro" id="IPR000634">
    <property type="entry name" value="Ser/Thr_deHydtase_PyrdxlP-BS"/>
</dbReference>
<keyword evidence="2" id="KW-0663">Pyridoxal phosphate</keyword>
<comment type="cofactor">
    <cofactor evidence="1">
        <name>pyridoxal 5'-phosphate</name>
        <dbReference type="ChEBI" id="CHEBI:597326"/>
    </cofactor>
</comment>
<name>A0A8J3I0M1_9CHLR</name>
<feature type="domain" description="Tryptophan synthase beta chain-like PALP" evidence="4">
    <location>
        <begin position="74"/>
        <end position="379"/>
    </location>
</feature>
<dbReference type="InterPro" id="IPR036052">
    <property type="entry name" value="TrpB-like_PALP_sf"/>
</dbReference>
<evidence type="ECO:0000259" key="4">
    <source>
        <dbReference type="Pfam" id="PF00291"/>
    </source>
</evidence>
<evidence type="ECO:0000256" key="3">
    <source>
        <dbReference type="ARBA" id="ARBA00023239"/>
    </source>
</evidence>
<dbReference type="Gene3D" id="3.40.50.1100">
    <property type="match status" value="2"/>
</dbReference>
<gene>
    <name evidence="5" type="ORF">KSX_47890</name>
</gene>
<dbReference type="PANTHER" id="PTHR48078">
    <property type="entry name" value="THREONINE DEHYDRATASE, MITOCHONDRIAL-RELATED"/>
    <property type="match status" value="1"/>
</dbReference>
<comment type="caution">
    <text evidence="5">The sequence shown here is derived from an EMBL/GenBank/DDBJ whole genome shotgun (WGS) entry which is preliminary data.</text>
</comment>
<dbReference type="EMBL" id="BNJF01000002">
    <property type="protein sequence ID" value="GHO46626.1"/>
    <property type="molecule type" value="Genomic_DNA"/>
</dbReference>
<dbReference type="Pfam" id="PF00291">
    <property type="entry name" value="PALP"/>
    <property type="match status" value="1"/>
</dbReference>
<dbReference type="CDD" id="cd01563">
    <property type="entry name" value="Thr-synth_1"/>
    <property type="match status" value="1"/>
</dbReference>
<dbReference type="SUPFAM" id="SSF53686">
    <property type="entry name" value="Tryptophan synthase beta subunit-like PLP-dependent enzymes"/>
    <property type="match status" value="1"/>
</dbReference>
<dbReference type="PANTHER" id="PTHR48078:SF6">
    <property type="entry name" value="L-THREONINE DEHYDRATASE CATABOLIC TDCB"/>
    <property type="match status" value="1"/>
</dbReference>
<dbReference type="InterPro" id="IPR001926">
    <property type="entry name" value="TrpB-like_PALP"/>
</dbReference>
<dbReference type="RefSeq" id="WP_220195993.1">
    <property type="nucleotide sequence ID" value="NZ_BNJF01000002.1"/>
</dbReference>
<dbReference type="Proteomes" id="UP000612362">
    <property type="component" value="Unassembled WGS sequence"/>
</dbReference>
<reference evidence="5" key="1">
    <citation type="submission" date="2020-10" db="EMBL/GenBank/DDBJ databases">
        <title>Taxonomic study of unclassified bacteria belonging to the class Ktedonobacteria.</title>
        <authorList>
            <person name="Yabe S."/>
            <person name="Wang C.M."/>
            <person name="Zheng Y."/>
            <person name="Sakai Y."/>
            <person name="Cavaletti L."/>
            <person name="Monciardini P."/>
            <person name="Donadio S."/>
        </authorList>
    </citation>
    <scope>NUCLEOTIDE SEQUENCE</scope>
    <source>
        <strain evidence="5">SOSP1-1</strain>
    </source>
</reference>
<keyword evidence="6" id="KW-1185">Reference proteome</keyword>
<dbReference type="GO" id="GO:0003941">
    <property type="term" value="F:L-serine ammonia-lyase activity"/>
    <property type="evidence" value="ECO:0007669"/>
    <property type="project" value="TreeGrafter"/>
</dbReference>
<dbReference type="GO" id="GO:0009097">
    <property type="term" value="P:isoleucine biosynthetic process"/>
    <property type="evidence" value="ECO:0007669"/>
    <property type="project" value="TreeGrafter"/>
</dbReference>
<dbReference type="NCBIfam" id="NF006050">
    <property type="entry name" value="PRK08197.1"/>
    <property type="match status" value="1"/>
</dbReference>
<organism evidence="5 6">
    <name type="scientific">Ktedonospora formicarum</name>
    <dbReference type="NCBI Taxonomy" id="2778364"/>
    <lineage>
        <taxon>Bacteria</taxon>
        <taxon>Bacillati</taxon>
        <taxon>Chloroflexota</taxon>
        <taxon>Ktedonobacteria</taxon>
        <taxon>Ktedonobacterales</taxon>
        <taxon>Ktedonobacteraceae</taxon>
        <taxon>Ktedonospora</taxon>
    </lineage>
</organism>
<evidence type="ECO:0000313" key="6">
    <source>
        <dbReference type="Proteomes" id="UP000612362"/>
    </source>
</evidence>
<dbReference type="GO" id="GO:0030170">
    <property type="term" value="F:pyridoxal phosphate binding"/>
    <property type="evidence" value="ECO:0007669"/>
    <property type="project" value="InterPro"/>
</dbReference>
<proteinExistence type="predicted"/>